<evidence type="ECO:0000256" key="8">
    <source>
        <dbReference type="ARBA" id="ARBA00023157"/>
    </source>
</evidence>
<evidence type="ECO:0000256" key="5">
    <source>
        <dbReference type="ARBA" id="ARBA00022801"/>
    </source>
</evidence>
<dbReference type="SUPFAM" id="SSF55486">
    <property type="entry name" value="Metalloproteases ('zincins'), catalytic domain"/>
    <property type="match status" value="1"/>
</dbReference>
<feature type="signal peptide" evidence="9">
    <location>
        <begin position="1"/>
        <end position="16"/>
    </location>
</feature>
<sequence>MRFLPVLLGLSALVSARCGTQPPSEHVKSRHRYFLEKEDREDSGAVTRDVFSTTIETYVHVILTNSTGVNTTSLPSQILQQIDVLNDNYYDTGFSFDLVDVTYTRNNNWQQISYQSQTEWEVKSSLRQGNYTTLNLYLGTIGGGILGFATFPDDLSSPREFTLDGVVVDPNTLPNGKAPYDLGITAVHEVGHWLNLFHTFQPGNNDPDLPGCFGHGDYIRDTPAEAFAAFGCPRVRDTCRGVNETSNAYSVPGTDPIHNFMDYTDDRCLTHFTPGQVRRMQNSWVEEREAYQAGGSGLPFRPVGRIARPGSGW</sequence>
<keyword evidence="6" id="KW-0862">Zinc</keyword>
<protein>
    <recommendedName>
        <fullName evidence="10">Peptidase M43 pregnancy-associated plasma-A domain-containing protein</fullName>
    </recommendedName>
</protein>
<evidence type="ECO:0000313" key="11">
    <source>
        <dbReference type="EMBL" id="KAL2860819.1"/>
    </source>
</evidence>
<evidence type="ECO:0000256" key="9">
    <source>
        <dbReference type="SAM" id="SignalP"/>
    </source>
</evidence>
<keyword evidence="2" id="KW-0645">Protease</keyword>
<feature type="chain" id="PRO_5045400694" description="Peptidase M43 pregnancy-associated plasma-A domain-containing protein" evidence="9">
    <location>
        <begin position="17"/>
        <end position="313"/>
    </location>
</feature>
<comment type="caution">
    <text evidence="11">The sequence shown here is derived from an EMBL/GenBank/DDBJ whole genome shotgun (WGS) entry which is preliminary data.</text>
</comment>
<comment type="similarity">
    <text evidence="1">Belongs to the peptidase M43B family.</text>
</comment>
<gene>
    <name evidence="11" type="ORF">BJX67DRAFT_326540</name>
</gene>
<evidence type="ECO:0000256" key="2">
    <source>
        <dbReference type="ARBA" id="ARBA00022670"/>
    </source>
</evidence>
<keyword evidence="12" id="KW-1185">Reference proteome</keyword>
<keyword evidence="8" id="KW-1015">Disulfide bond</keyword>
<name>A0ABR4L9I0_9EURO</name>
<dbReference type="Proteomes" id="UP001610432">
    <property type="component" value="Unassembled WGS sequence"/>
</dbReference>
<dbReference type="InterPro" id="IPR024079">
    <property type="entry name" value="MetalloPept_cat_dom_sf"/>
</dbReference>
<evidence type="ECO:0000256" key="6">
    <source>
        <dbReference type="ARBA" id="ARBA00022833"/>
    </source>
</evidence>
<accession>A0ABR4L9I0</accession>
<dbReference type="PANTHER" id="PTHR47466">
    <property type="match status" value="1"/>
</dbReference>
<keyword evidence="3" id="KW-0479">Metal-binding</keyword>
<keyword evidence="4 9" id="KW-0732">Signal</keyword>
<evidence type="ECO:0000256" key="4">
    <source>
        <dbReference type="ARBA" id="ARBA00022729"/>
    </source>
</evidence>
<evidence type="ECO:0000313" key="12">
    <source>
        <dbReference type="Proteomes" id="UP001610432"/>
    </source>
</evidence>
<dbReference type="EMBL" id="JBFXLQ010000083">
    <property type="protein sequence ID" value="KAL2860819.1"/>
    <property type="molecule type" value="Genomic_DNA"/>
</dbReference>
<proteinExistence type="inferred from homology"/>
<dbReference type="RefSeq" id="XP_070880713.1">
    <property type="nucleotide sequence ID" value="XM_071027428.1"/>
</dbReference>
<dbReference type="GeneID" id="98142500"/>
<reference evidence="11 12" key="1">
    <citation type="submission" date="2024-07" db="EMBL/GenBank/DDBJ databases">
        <title>Section-level genome sequencing and comparative genomics of Aspergillus sections Usti and Cavernicolus.</title>
        <authorList>
            <consortium name="Lawrence Berkeley National Laboratory"/>
            <person name="Nybo J.L."/>
            <person name="Vesth T.C."/>
            <person name="Theobald S."/>
            <person name="Frisvad J.C."/>
            <person name="Larsen T.O."/>
            <person name="Kjaerboelling I."/>
            <person name="Rothschild-Mancinelli K."/>
            <person name="Lyhne E.K."/>
            <person name="Kogle M.E."/>
            <person name="Barry K."/>
            <person name="Clum A."/>
            <person name="Na H."/>
            <person name="Ledsgaard L."/>
            <person name="Lin J."/>
            <person name="Lipzen A."/>
            <person name="Kuo A."/>
            <person name="Riley R."/>
            <person name="Mondo S."/>
            <person name="Labutti K."/>
            <person name="Haridas S."/>
            <person name="Pangalinan J."/>
            <person name="Salamov A.A."/>
            <person name="Simmons B.A."/>
            <person name="Magnuson J.K."/>
            <person name="Chen J."/>
            <person name="Drula E."/>
            <person name="Henrissat B."/>
            <person name="Wiebenga A."/>
            <person name="Lubbers R.J."/>
            <person name="Gomes A.C."/>
            <person name="Macurrencykelacurrency M.R."/>
            <person name="Stajich J."/>
            <person name="Grigoriev I.V."/>
            <person name="Mortensen U.H."/>
            <person name="De Vries R.P."/>
            <person name="Baker S.E."/>
            <person name="Andersen M.R."/>
        </authorList>
    </citation>
    <scope>NUCLEOTIDE SEQUENCE [LARGE SCALE GENOMIC DNA]</scope>
    <source>
        <strain evidence="11 12">CBS 449.75</strain>
    </source>
</reference>
<evidence type="ECO:0000259" key="10">
    <source>
        <dbReference type="Pfam" id="PF05572"/>
    </source>
</evidence>
<evidence type="ECO:0000256" key="3">
    <source>
        <dbReference type="ARBA" id="ARBA00022723"/>
    </source>
</evidence>
<dbReference type="PANTHER" id="PTHR47466:SF1">
    <property type="entry name" value="METALLOPROTEASE MEP1 (AFU_ORTHOLOGUE AFUA_1G07730)-RELATED"/>
    <property type="match status" value="1"/>
</dbReference>
<keyword evidence="5" id="KW-0378">Hydrolase</keyword>
<dbReference type="CDD" id="cd04275">
    <property type="entry name" value="ZnMc_pappalysin_like"/>
    <property type="match status" value="1"/>
</dbReference>
<dbReference type="InterPro" id="IPR008754">
    <property type="entry name" value="Peptidase_M43"/>
</dbReference>
<dbReference type="Pfam" id="PF05572">
    <property type="entry name" value="Peptidase_M43"/>
    <property type="match status" value="1"/>
</dbReference>
<keyword evidence="7" id="KW-0482">Metalloprotease</keyword>
<organism evidence="11 12">
    <name type="scientific">Aspergillus lucknowensis</name>
    <dbReference type="NCBI Taxonomy" id="176173"/>
    <lineage>
        <taxon>Eukaryota</taxon>
        <taxon>Fungi</taxon>
        <taxon>Dikarya</taxon>
        <taxon>Ascomycota</taxon>
        <taxon>Pezizomycotina</taxon>
        <taxon>Eurotiomycetes</taxon>
        <taxon>Eurotiomycetidae</taxon>
        <taxon>Eurotiales</taxon>
        <taxon>Aspergillaceae</taxon>
        <taxon>Aspergillus</taxon>
        <taxon>Aspergillus subgen. Nidulantes</taxon>
    </lineage>
</organism>
<evidence type="ECO:0000256" key="7">
    <source>
        <dbReference type="ARBA" id="ARBA00023049"/>
    </source>
</evidence>
<dbReference type="Gene3D" id="3.40.390.10">
    <property type="entry name" value="Collagenase (Catalytic Domain)"/>
    <property type="match status" value="1"/>
</dbReference>
<feature type="domain" description="Peptidase M43 pregnancy-associated plasma-A" evidence="10">
    <location>
        <begin position="172"/>
        <end position="282"/>
    </location>
</feature>
<evidence type="ECO:0000256" key="1">
    <source>
        <dbReference type="ARBA" id="ARBA00008721"/>
    </source>
</evidence>